<keyword evidence="2" id="KW-1185">Reference proteome</keyword>
<proteinExistence type="predicted"/>
<dbReference type="EMBL" id="JACHND010000001">
    <property type="protein sequence ID" value="MBB4702215.1"/>
    <property type="molecule type" value="Genomic_DNA"/>
</dbReference>
<accession>A0A7W7DA67</accession>
<gene>
    <name evidence="1" type="ORF">BJ982_003759</name>
</gene>
<protein>
    <submittedName>
        <fullName evidence="1">Uncharacterized protein</fullName>
    </submittedName>
</protein>
<dbReference type="Pfam" id="PF18907">
    <property type="entry name" value="DUF5662"/>
    <property type="match status" value="1"/>
</dbReference>
<organism evidence="1 2">
    <name type="scientific">Sphaerisporangium siamense</name>
    <dbReference type="NCBI Taxonomy" id="795645"/>
    <lineage>
        <taxon>Bacteria</taxon>
        <taxon>Bacillati</taxon>
        <taxon>Actinomycetota</taxon>
        <taxon>Actinomycetes</taxon>
        <taxon>Streptosporangiales</taxon>
        <taxon>Streptosporangiaceae</taxon>
        <taxon>Sphaerisporangium</taxon>
    </lineage>
</organism>
<dbReference type="Proteomes" id="UP000542210">
    <property type="component" value="Unassembled WGS sequence"/>
</dbReference>
<dbReference type="RefSeq" id="WP_203959304.1">
    <property type="nucleotide sequence ID" value="NZ_BOOV01000026.1"/>
</dbReference>
<comment type="caution">
    <text evidence="1">The sequence shown here is derived from an EMBL/GenBank/DDBJ whole genome shotgun (WGS) entry which is preliminary data.</text>
</comment>
<dbReference type="AlphaFoldDB" id="A0A7W7DA67"/>
<name>A0A7W7DA67_9ACTN</name>
<reference evidence="1 2" key="1">
    <citation type="submission" date="2020-08" db="EMBL/GenBank/DDBJ databases">
        <title>Sequencing the genomes of 1000 actinobacteria strains.</title>
        <authorList>
            <person name="Klenk H.-P."/>
        </authorList>
    </citation>
    <scope>NUCLEOTIDE SEQUENCE [LARGE SCALE GENOMIC DNA]</scope>
    <source>
        <strain evidence="1 2">DSM 45784</strain>
    </source>
</reference>
<evidence type="ECO:0000313" key="1">
    <source>
        <dbReference type="EMBL" id="MBB4702215.1"/>
    </source>
</evidence>
<dbReference type="InterPro" id="IPR043721">
    <property type="entry name" value="DUF5662"/>
</dbReference>
<evidence type="ECO:0000313" key="2">
    <source>
        <dbReference type="Proteomes" id="UP000542210"/>
    </source>
</evidence>
<sequence length="214" mass="23447">MAETTYDSTADTLKHSLRVGALMGQPIAELVERSVRHDLSKTEPPELEIFNEFTPKLKGSTYGSEEYKGFLEAMGEGLRHHYANNRHHPEHFGTRGVYGMTLVDLIEMLADWKAATERHADGDLARSLEIQRERFKLSPQLAAILRNTAAHFGWIPSVECGARGHAPNGDALTCNVHAGHDGPHADGAMDCLEFEGDERTQPSADGEQTGGGDV</sequence>